<name>A0A4Q2IV10_9SPHN</name>
<evidence type="ECO:0000313" key="2">
    <source>
        <dbReference type="EMBL" id="RXZ34375.1"/>
    </source>
</evidence>
<gene>
    <name evidence="2" type="ORF">EO081_01395</name>
</gene>
<protein>
    <submittedName>
        <fullName evidence="2">Glycosyltransferase family 25 protein</fullName>
    </submittedName>
</protein>
<dbReference type="Pfam" id="PF01755">
    <property type="entry name" value="Glyco_transf_25"/>
    <property type="match status" value="1"/>
</dbReference>
<reference evidence="2 3" key="1">
    <citation type="submission" date="2019-01" db="EMBL/GenBank/DDBJ databases">
        <title>Sphingomonas mucosissima sp. nov. and Sphingomonas desiccabilis sp. nov., from biological soil crusts in the Colorado Plateau, USA.</title>
        <authorList>
            <person name="Zhu D."/>
        </authorList>
    </citation>
    <scope>NUCLEOTIDE SEQUENCE [LARGE SCALE GENOMIC DNA]</scope>
    <source>
        <strain evidence="2 3">CP1D</strain>
    </source>
</reference>
<evidence type="ECO:0000259" key="1">
    <source>
        <dbReference type="Pfam" id="PF01755"/>
    </source>
</evidence>
<accession>A0A4Q2IV10</accession>
<dbReference type="AlphaFoldDB" id="A0A4Q2IV10"/>
<sequence length="252" mass="28425">MTPQPAAARASAPRVLVRVISLPGSAERRARMAEQLDATGLDWRFFDGWRTPPPELPYDPARARIVRGRILTPGELGCFASHWALWGDFLFNGDADLLLALEDDLLLDPVFFQRLDAAVEAMGPIDYLRLYAKVPAGIRNEAHFLHRHIARFSGKAYGTQAYLLTRRGAARFRRSIRRVERPIDDEMDRFWAHGMAIRAVFPFPVMEVQYGSTIEDTRRVLDPLTAAERARSFLVRGVEKARRIGAATLRGG</sequence>
<feature type="domain" description="Glycosyl transferase family 25" evidence="1">
    <location>
        <begin position="19"/>
        <end position="186"/>
    </location>
</feature>
<dbReference type="InterPro" id="IPR002654">
    <property type="entry name" value="Glyco_trans_25"/>
</dbReference>
<organism evidence="2 3">
    <name type="scientific">Sphingomonas desiccabilis</name>
    <dbReference type="NCBI Taxonomy" id="429134"/>
    <lineage>
        <taxon>Bacteria</taxon>
        <taxon>Pseudomonadati</taxon>
        <taxon>Pseudomonadota</taxon>
        <taxon>Alphaproteobacteria</taxon>
        <taxon>Sphingomonadales</taxon>
        <taxon>Sphingomonadaceae</taxon>
        <taxon>Sphingomonas</taxon>
    </lineage>
</organism>
<dbReference type="RefSeq" id="WP_129340165.1">
    <property type="nucleotide sequence ID" value="NZ_JACIDD010000001.1"/>
</dbReference>
<dbReference type="EMBL" id="SDPT01000001">
    <property type="protein sequence ID" value="RXZ34375.1"/>
    <property type="molecule type" value="Genomic_DNA"/>
</dbReference>
<dbReference type="CDD" id="cd06532">
    <property type="entry name" value="Glyco_transf_25"/>
    <property type="match status" value="1"/>
</dbReference>
<keyword evidence="2" id="KW-0808">Transferase</keyword>
<comment type="caution">
    <text evidence="2">The sequence shown here is derived from an EMBL/GenBank/DDBJ whole genome shotgun (WGS) entry which is preliminary data.</text>
</comment>
<keyword evidence="3" id="KW-1185">Reference proteome</keyword>
<dbReference type="OrthoDB" id="259382at2"/>
<dbReference type="Proteomes" id="UP000292347">
    <property type="component" value="Unassembled WGS sequence"/>
</dbReference>
<evidence type="ECO:0000313" key="3">
    <source>
        <dbReference type="Proteomes" id="UP000292347"/>
    </source>
</evidence>
<dbReference type="GO" id="GO:0016740">
    <property type="term" value="F:transferase activity"/>
    <property type="evidence" value="ECO:0007669"/>
    <property type="project" value="UniProtKB-KW"/>
</dbReference>
<proteinExistence type="predicted"/>